<evidence type="ECO:0000256" key="1">
    <source>
        <dbReference type="ARBA" id="ARBA00004651"/>
    </source>
</evidence>
<dbReference type="Pfam" id="PF00083">
    <property type="entry name" value="Sugar_tr"/>
    <property type="match status" value="1"/>
</dbReference>
<dbReference type="GO" id="GO:0046943">
    <property type="term" value="F:carboxylic acid transmembrane transporter activity"/>
    <property type="evidence" value="ECO:0007669"/>
    <property type="project" value="TreeGrafter"/>
</dbReference>
<feature type="transmembrane region" description="Helical" evidence="6">
    <location>
        <begin position="420"/>
        <end position="439"/>
    </location>
</feature>
<gene>
    <name evidence="8" type="ORF">DNHGIG_20950</name>
</gene>
<accession>A0AAV4LFE6</accession>
<dbReference type="InterPro" id="IPR005828">
    <property type="entry name" value="MFS_sugar_transport-like"/>
</dbReference>
<feature type="transmembrane region" description="Helical" evidence="6">
    <location>
        <begin position="303"/>
        <end position="323"/>
    </location>
</feature>
<comment type="caution">
    <text evidence="8">The sequence shown here is derived from an EMBL/GenBank/DDBJ whole genome shotgun (WGS) entry which is preliminary data.</text>
</comment>
<dbReference type="AlphaFoldDB" id="A0AAV4LFE6"/>
<feature type="transmembrane region" description="Helical" evidence="6">
    <location>
        <begin position="262"/>
        <end position="283"/>
    </location>
</feature>
<feature type="transmembrane region" description="Helical" evidence="6">
    <location>
        <begin position="389"/>
        <end position="408"/>
    </location>
</feature>
<protein>
    <submittedName>
        <fullName evidence="8">MFS transporter</fullName>
    </submittedName>
</protein>
<feature type="transmembrane region" description="Helical" evidence="6">
    <location>
        <begin position="63"/>
        <end position="88"/>
    </location>
</feature>
<comment type="subcellular location">
    <subcellularLocation>
        <location evidence="1">Cell membrane</location>
        <topology evidence="1">Multi-pass membrane protein</topology>
    </subcellularLocation>
</comment>
<dbReference type="InterPro" id="IPR020846">
    <property type="entry name" value="MFS_dom"/>
</dbReference>
<dbReference type="Gene3D" id="1.20.1250.20">
    <property type="entry name" value="MFS general substrate transporter like domains"/>
    <property type="match status" value="1"/>
</dbReference>
<feature type="transmembrane region" description="Helical" evidence="6">
    <location>
        <begin position="330"/>
        <end position="348"/>
    </location>
</feature>
<feature type="transmembrane region" description="Helical" evidence="6">
    <location>
        <begin position="158"/>
        <end position="183"/>
    </location>
</feature>
<evidence type="ECO:0000256" key="6">
    <source>
        <dbReference type="SAM" id="Phobius"/>
    </source>
</evidence>
<dbReference type="EMBL" id="BOQE01000001">
    <property type="protein sequence ID" value="GIM46546.1"/>
    <property type="molecule type" value="Genomic_DNA"/>
</dbReference>
<evidence type="ECO:0000256" key="4">
    <source>
        <dbReference type="ARBA" id="ARBA00022989"/>
    </source>
</evidence>
<dbReference type="PANTHER" id="PTHR23508:SF10">
    <property type="entry name" value="CARBOXYLIC ACID TRANSPORTER PROTEIN HOMOLOG"/>
    <property type="match status" value="1"/>
</dbReference>
<evidence type="ECO:0000313" key="9">
    <source>
        <dbReference type="Proteomes" id="UP001057291"/>
    </source>
</evidence>
<dbReference type="PROSITE" id="PS50850">
    <property type="entry name" value="MFS"/>
    <property type="match status" value="1"/>
</dbReference>
<keyword evidence="5 6" id="KW-0472">Membrane</keyword>
<dbReference type="InterPro" id="IPR036259">
    <property type="entry name" value="MFS_trans_sf"/>
</dbReference>
<dbReference type="InterPro" id="IPR005829">
    <property type="entry name" value="Sugar_transporter_CS"/>
</dbReference>
<evidence type="ECO:0000256" key="3">
    <source>
        <dbReference type="ARBA" id="ARBA00022692"/>
    </source>
</evidence>
<sequence>MSDKPLKLMEKNRLKEGIAIHHKVSIPSLTVLVVIFCFLSMLADGYDLGIYGAVLPKLLEDKQWALSPVQAGAIGSYALLGMLFGAIMVGTITDLIGRKWTLIFSLTVFSITMGLAAMAQTPETFGFIRFVGGIGLGGVIPTASALTIEYSPVQRRSFIYAVMFTGYSFGIVLGAVLSILLLQNHGWRFLFWIGILPILLVPFIILYMPESVNFLLARNRKEEAEKICERYHLNIKAIEMEEGQRDPKNKWQGLSTLFSRKYIRATLLLWVTYCMSMFLIYGLNTWLPQMMKKAGYPLGSSLSFMLTLNLTAAVGTLIAGLAADRWGSQRLIGFSYLLAAICIALLSVKSSIFVVYVLVGLAGFGSVGNTQLLNAYVTKYFSSHSRATALGWGLGVGRIGAISGPIIIGLLMSKGMNQMFSFYTFAIAGLLASLSILLVPKKDNEMI</sequence>
<feature type="transmembrane region" description="Helical" evidence="6">
    <location>
        <begin position="125"/>
        <end position="146"/>
    </location>
</feature>
<dbReference type="SUPFAM" id="SSF103473">
    <property type="entry name" value="MFS general substrate transporter"/>
    <property type="match status" value="1"/>
</dbReference>
<dbReference type="PANTHER" id="PTHR23508">
    <property type="entry name" value="CARBOXYLIC ACID TRANSPORTER PROTEIN HOMOLOG"/>
    <property type="match status" value="1"/>
</dbReference>
<dbReference type="CDD" id="cd17365">
    <property type="entry name" value="MFS_PcaK_like"/>
    <property type="match status" value="1"/>
</dbReference>
<name>A0AAV4LFE6_9BACL</name>
<reference evidence="8" key="1">
    <citation type="journal article" date="2023" name="Int. J. Syst. Evol. Microbiol.">
        <title>Collibacillus ludicampi gen. nov., sp. nov., a new soil bacterium of the family Alicyclobacillaceae.</title>
        <authorList>
            <person name="Jojima T."/>
            <person name="Ioku Y."/>
            <person name="Fukuta Y."/>
            <person name="Shirasaka N."/>
            <person name="Matsumura Y."/>
            <person name="Mori M."/>
        </authorList>
    </citation>
    <scope>NUCLEOTIDE SEQUENCE</scope>
    <source>
        <strain evidence="8">TP075</strain>
    </source>
</reference>
<feature type="transmembrane region" description="Helical" evidence="6">
    <location>
        <begin position="354"/>
        <end position="377"/>
    </location>
</feature>
<proteinExistence type="predicted"/>
<evidence type="ECO:0000259" key="7">
    <source>
        <dbReference type="PROSITE" id="PS50850"/>
    </source>
</evidence>
<keyword evidence="4 6" id="KW-1133">Transmembrane helix</keyword>
<keyword evidence="9" id="KW-1185">Reference proteome</keyword>
<evidence type="ECO:0000313" key="8">
    <source>
        <dbReference type="EMBL" id="GIM46546.1"/>
    </source>
</evidence>
<evidence type="ECO:0000256" key="2">
    <source>
        <dbReference type="ARBA" id="ARBA00022448"/>
    </source>
</evidence>
<dbReference type="Proteomes" id="UP001057291">
    <property type="component" value="Unassembled WGS sequence"/>
</dbReference>
<feature type="transmembrane region" description="Helical" evidence="6">
    <location>
        <begin position="189"/>
        <end position="208"/>
    </location>
</feature>
<organism evidence="8 9">
    <name type="scientific">Collibacillus ludicampi</name>
    <dbReference type="NCBI Taxonomy" id="2771369"/>
    <lineage>
        <taxon>Bacteria</taxon>
        <taxon>Bacillati</taxon>
        <taxon>Bacillota</taxon>
        <taxon>Bacilli</taxon>
        <taxon>Bacillales</taxon>
        <taxon>Alicyclobacillaceae</taxon>
        <taxon>Collibacillus</taxon>
    </lineage>
</organism>
<keyword evidence="3 6" id="KW-0812">Transmembrane</keyword>
<evidence type="ECO:0000256" key="5">
    <source>
        <dbReference type="ARBA" id="ARBA00023136"/>
    </source>
</evidence>
<feature type="domain" description="Major facilitator superfamily (MFS) profile" evidence="7">
    <location>
        <begin position="33"/>
        <end position="444"/>
    </location>
</feature>
<feature type="transmembrane region" description="Helical" evidence="6">
    <location>
        <begin position="100"/>
        <end position="119"/>
    </location>
</feature>
<feature type="transmembrane region" description="Helical" evidence="6">
    <location>
        <begin position="20"/>
        <end position="43"/>
    </location>
</feature>
<keyword evidence="2" id="KW-0813">Transport</keyword>
<dbReference type="PROSITE" id="PS00217">
    <property type="entry name" value="SUGAR_TRANSPORT_2"/>
    <property type="match status" value="1"/>
</dbReference>
<dbReference type="GO" id="GO:0005886">
    <property type="term" value="C:plasma membrane"/>
    <property type="evidence" value="ECO:0007669"/>
    <property type="project" value="UniProtKB-SubCell"/>
</dbReference>